<dbReference type="EMBL" id="OANT01000002">
    <property type="protein sequence ID" value="SNX44188.1"/>
    <property type="molecule type" value="Genomic_DNA"/>
</dbReference>
<dbReference type="Proteomes" id="UP000219042">
    <property type="component" value="Unassembled WGS sequence"/>
</dbReference>
<proteinExistence type="predicted"/>
<dbReference type="AlphaFoldDB" id="A0A240E603"/>
<feature type="coiled-coil region" evidence="1">
    <location>
        <begin position="48"/>
        <end position="82"/>
    </location>
</feature>
<dbReference type="RefSeq" id="WP_097078436.1">
    <property type="nucleotide sequence ID" value="NZ_BAABHT010000003.1"/>
</dbReference>
<accession>A0A240E603</accession>
<keyword evidence="1" id="KW-0175">Coiled coil</keyword>
<gene>
    <name evidence="2" type="ORF">SAMN05421731_102349</name>
</gene>
<name>A0A240E603_9GAMM</name>
<organism evidence="2 3">
    <name type="scientific">Acinetobacter puyangensis</name>
    <dbReference type="NCBI Taxonomy" id="1096779"/>
    <lineage>
        <taxon>Bacteria</taxon>
        <taxon>Pseudomonadati</taxon>
        <taxon>Pseudomonadota</taxon>
        <taxon>Gammaproteobacteria</taxon>
        <taxon>Moraxellales</taxon>
        <taxon>Moraxellaceae</taxon>
        <taxon>Acinetobacter</taxon>
    </lineage>
</organism>
<keyword evidence="3" id="KW-1185">Reference proteome</keyword>
<sequence length="108" mass="12661">MTNLTEHKSAGKCPEYRDEQCKHCLIDHSVQQHEMITDSPLDRIEACYIQKKKQVELLQTEVTRLNDKIMQLEDENARLQKIIALHHESAIQEAERVQEIHALFVENL</sequence>
<evidence type="ECO:0000313" key="3">
    <source>
        <dbReference type="Proteomes" id="UP000219042"/>
    </source>
</evidence>
<protein>
    <submittedName>
        <fullName evidence="2">Uncharacterized protein</fullName>
    </submittedName>
</protein>
<evidence type="ECO:0000313" key="2">
    <source>
        <dbReference type="EMBL" id="SNX44188.1"/>
    </source>
</evidence>
<reference evidence="3" key="1">
    <citation type="submission" date="2016-09" db="EMBL/GenBank/DDBJ databases">
        <authorList>
            <person name="Varghese N."/>
            <person name="Submissions S."/>
        </authorList>
    </citation>
    <scope>NUCLEOTIDE SEQUENCE [LARGE SCALE GENOMIC DNA]</scope>
    <source>
        <strain evidence="3">ANC 4466</strain>
    </source>
</reference>
<dbReference type="OrthoDB" id="6708166at2"/>
<evidence type="ECO:0000256" key="1">
    <source>
        <dbReference type="SAM" id="Coils"/>
    </source>
</evidence>